<accession>A0ABM0TDL5</accession>
<dbReference type="Proteomes" id="UP000694864">
    <property type="component" value="Chromosome 1"/>
</dbReference>
<dbReference type="InterPro" id="IPR017451">
    <property type="entry name" value="F-box-assoc_interact_dom"/>
</dbReference>
<reference evidence="3" key="1">
    <citation type="journal article" date="2014" name="Nat. Commun.">
        <title>The emerging biofuel crop Camelina sativa retains a highly undifferentiated hexaploid genome structure.</title>
        <authorList>
            <person name="Kagale S."/>
            <person name="Koh C."/>
            <person name="Nixon J."/>
            <person name="Bollina V."/>
            <person name="Clarke W.E."/>
            <person name="Tuteja R."/>
            <person name="Spillane C."/>
            <person name="Robinson S.J."/>
            <person name="Links M.G."/>
            <person name="Clarke C."/>
            <person name="Higgins E.E."/>
            <person name="Huebert T."/>
            <person name="Sharpe A.G."/>
            <person name="Parkin I.A."/>
        </authorList>
    </citation>
    <scope>NUCLEOTIDE SEQUENCE [LARGE SCALE GENOMIC DNA]</scope>
    <source>
        <strain evidence="3">cv. DH55</strain>
    </source>
</reference>
<evidence type="ECO:0000259" key="2">
    <source>
        <dbReference type="Pfam" id="PF07734"/>
    </source>
</evidence>
<dbReference type="InterPro" id="IPR006527">
    <property type="entry name" value="F-box-assoc_dom_typ1"/>
</dbReference>
<sequence length="232" mass="25367">MAASSRGGGSGSGTGGLGIDLNVDQMEEDEGGSASGVTPKFDFNRSPPKKTETRVIKGYATIKVRRGYDDVVCLICFDFTTERFGPRLPLPFNTCYSDHIVTLSSAGEDQLAVLLQDGLTARTEIWVMSKIEPTEVSWNRHSDKRWESLAVDIRQLIGTDIQTNEGSFFIDVKKNVAVVLDRGASSCARCIAYVIVNEGYFDKVDLGESADPNCCHPLVCSYVPSTVQIRKL</sequence>
<dbReference type="Pfam" id="PF07734">
    <property type="entry name" value="FBA_1"/>
    <property type="match status" value="1"/>
</dbReference>
<proteinExistence type="predicted"/>
<feature type="region of interest" description="Disordered" evidence="1">
    <location>
        <begin position="1"/>
        <end position="49"/>
    </location>
</feature>
<dbReference type="RefSeq" id="XP_010424805.1">
    <property type="nucleotide sequence ID" value="XM_010426503.1"/>
</dbReference>
<protein>
    <submittedName>
        <fullName evidence="4">F-box protein At2g17830-like</fullName>
    </submittedName>
</protein>
<evidence type="ECO:0000256" key="1">
    <source>
        <dbReference type="SAM" id="MobiDB-lite"/>
    </source>
</evidence>
<evidence type="ECO:0000313" key="3">
    <source>
        <dbReference type="Proteomes" id="UP000694864"/>
    </source>
</evidence>
<organism evidence="3 4">
    <name type="scientific">Camelina sativa</name>
    <name type="common">False flax</name>
    <name type="synonym">Myagrum sativum</name>
    <dbReference type="NCBI Taxonomy" id="90675"/>
    <lineage>
        <taxon>Eukaryota</taxon>
        <taxon>Viridiplantae</taxon>
        <taxon>Streptophyta</taxon>
        <taxon>Embryophyta</taxon>
        <taxon>Tracheophyta</taxon>
        <taxon>Spermatophyta</taxon>
        <taxon>Magnoliopsida</taxon>
        <taxon>eudicotyledons</taxon>
        <taxon>Gunneridae</taxon>
        <taxon>Pentapetalae</taxon>
        <taxon>rosids</taxon>
        <taxon>malvids</taxon>
        <taxon>Brassicales</taxon>
        <taxon>Brassicaceae</taxon>
        <taxon>Camelineae</taxon>
        <taxon>Camelina</taxon>
    </lineage>
</organism>
<feature type="domain" description="F-box associated beta-propeller type 1" evidence="2">
    <location>
        <begin position="67"/>
        <end position="229"/>
    </location>
</feature>
<reference evidence="4" key="2">
    <citation type="submission" date="2025-08" db="UniProtKB">
        <authorList>
            <consortium name="RefSeq"/>
        </authorList>
    </citation>
    <scope>IDENTIFICATION</scope>
    <source>
        <tissue evidence="4">Leaf</tissue>
    </source>
</reference>
<feature type="compositionally biased region" description="Gly residues" evidence="1">
    <location>
        <begin position="1"/>
        <end position="18"/>
    </location>
</feature>
<dbReference type="NCBIfam" id="TIGR01640">
    <property type="entry name" value="F_box_assoc_1"/>
    <property type="match status" value="1"/>
</dbReference>
<gene>
    <name evidence="4" type="primary">LOC104709968</name>
</gene>
<evidence type="ECO:0000313" key="4">
    <source>
        <dbReference type="RefSeq" id="XP_010424805.1"/>
    </source>
</evidence>
<keyword evidence="3" id="KW-1185">Reference proteome</keyword>
<name>A0ABM0TDL5_CAMSA</name>
<dbReference type="GeneID" id="104709968"/>